<dbReference type="Gene3D" id="1.10.630.10">
    <property type="entry name" value="Cytochrome P450"/>
    <property type="match status" value="1"/>
</dbReference>
<dbReference type="EMBL" id="PQFF01000085">
    <property type="protein sequence ID" value="RHZ83671.1"/>
    <property type="molecule type" value="Genomic_DNA"/>
</dbReference>
<dbReference type="OrthoDB" id="2311113at2759"/>
<gene>
    <name evidence="1" type="ORF">Glove_89g68</name>
</gene>
<organism evidence="1 2">
    <name type="scientific">Diversispora epigaea</name>
    <dbReference type="NCBI Taxonomy" id="1348612"/>
    <lineage>
        <taxon>Eukaryota</taxon>
        <taxon>Fungi</taxon>
        <taxon>Fungi incertae sedis</taxon>
        <taxon>Mucoromycota</taxon>
        <taxon>Glomeromycotina</taxon>
        <taxon>Glomeromycetes</taxon>
        <taxon>Diversisporales</taxon>
        <taxon>Diversisporaceae</taxon>
        <taxon>Diversispora</taxon>
    </lineage>
</organism>
<dbReference type="Pfam" id="PF00067">
    <property type="entry name" value="p450"/>
    <property type="match status" value="1"/>
</dbReference>
<name>A0A397J6H2_9GLOM</name>
<dbReference type="STRING" id="1348612.A0A397J6H2"/>
<dbReference type="GO" id="GO:0016705">
    <property type="term" value="F:oxidoreductase activity, acting on paired donors, with incorporation or reduction of molecular oxygen"/>
    <property type="evidence" value="ECO:0007669"/>
    <property type="project" value="InterPro"/>
</dbReference>
<dbReference type="AlphaFoldDB" id="A0A397J6H2"/>
<dbReference type="InterPro" id="IPR001128">
    <property type="entry name" value="Cyt_P450"/>
</dbReference>
<sequence length="57" mass="6726">MAGTDTTVNTFCFVLYYISHNPKVKKKLLEEIKSVFNDDPNRQITIDDLEKLKKHRE</sequence>
<accession>A0A397J6H2</accession>
<evidence type="ECO:0000313" key="2">
    <source>
        <dbReference type="Proteomes" id="UP000266861"/>
    </source>
</evidence>
<comment type="caution">
    <text evidence="1">The sequence shown here is derived from an EMBL/GenBank/DDBJ whole genome shotgun (WGS) entry which is preliminary data.</text>
</comment>
<proteinExistence type="predicted"/>
<dbReference type="GO" id="GO:0005506">
    <property type="term" value="F:iron ion binding"/>
    <property type="evidence" value="ECO:0007669"/>
    <property type="project" value="InterPro"/>
</dbReference>
<evidence type="ECO:0000313" key="1">
    <source>
        <dbReference type="EMBL" id="RHZ83671.1"/>
    </source>
</evidence>
<keyword evidence="2" id="KW-1185">Reference proteome</keyword>
<dbReference type="GO" id="GO:0004497">
    <property type="term" value="F:monooxygenase activity"/>
    <property type="evidence" value="ECO:0007669"/>
    <property type="project" value="InterPro"/>
</dbReference>
<dbReference type="GO" id="GO:0020037">
    <property type="term" value="F:heme binding"/>
    <property type="evidence" value="ECO:0007669"/>
    <property type="project" value="InterPro"/>
</dbReference>
<dbReference type="Proteomes" id="UP000266861">
    <property type="component" value="Unassembled WGS sequence"/>
</dbReference>
<dbReference type="SUPFAM" id="SSF48264">
    <property type="entry name" value="Cytochrome P450"/>
    <property type="match status" value="1"/>
</dbReference>
<reference evidence="1 2" key="1">
    <citation type="submission" date="2018-08" db="EMBL/GenBank/DDBJ databases">
        <title>Genome and evolution of the arbuscular mycorrhizal fungus Diversispora epigaea (formerly Glomus versiforme) and its bacterial endosymbionts.</title>
        <authorList>
            <person name="Sun X."/>
            <person name="Fei Z."/>
            <person name="Harrison M."/>
        </authorList>
    </citation>
    <scope>NUCLEOTIDE SEQUENCE [LARGE SCALE GENOMIC DNA]</scope>
    <source>
        <strain evidence="1 2">IT104</strain>
    </source>
</reference>
<protein>
    <submittedName>
        <fullName evidence="1">Uncharacterized protein</fullName>
    </submittedName>
</protein>
<dbReference type="InterPro" id="IPR036396">
    <property type="entry name" value="Cyt_P450_sf"/>
</dbReference>